<dbReference type="PANTHER" id="PTHR12416">
    <property type="entry name" value="RRNA-PROCESSING PROTEIN UTP23 HOMOLOG"/>
    <property type="match status" value="1"/>
</dbReference>
<evidence type="ECO:0000256" key="4">
    <source>
        <dbReference type="ARBA" id="ARBA00023242"/>
    </source>
</evidence>
<comment type="subcellular location">
    <subcellularLocation>
        <location evidence="1">Nucleus</location>
        <location evidence="1">Nucleolus</location>
    </subcellularLocation>
</comment>
<dbReference type="GO" id="GO:0032040">
    <property type="term" value="C:small-subunit processome"/>
    <property type="evidence" value="ECO:0007669"/>
    <property type="project" value="InterPro"/>
</dbReference>
<dbReference type="Gene3D" id="3.40.50.1010">
    <property type="entry name" value="5'-nuclease"/>
    <property type="match status" value="1"/>
</dbReference>
<feature type="compositionally biased region" description="Basic and acidic residues" evidence="8">
    <location>
        <begin position="206"/>
        <end position="219"/>
    </location>
</feature>
<name>A0A8C9YXT2_SANLU</name>
<dbReference type="GO" id="GO:0006364">
    <property type="term" value="P:rRNA processing"/>
    <property type="evidence" value="ECO:0007669"/>
    <property type="project" value="UniProtKB-KW"/>
</dbReference>
<dbReference type="FunFam" id="3.40.50.1010:FF:000006">
    <property type="entry name" value="rRNA-processing protein UTP23 homolog"/>
    <property type="match status" value="1"/>
</dbReference>
<evidence type="ECO:0000256" key="1">
    <source>
        <dbReference type="ARBA" id="ARBA00004604"/>
    </source>
</evidence>
<evidence type="ECO:0000256" key="6">
    <source>
        <dbReference type="ARBA" id="ARBA00038503"/>
    </source>
</evidence>
<dbReference type="Proteomes" id="UP000694568">
    <property type="component" value="Unplaced"/>
</dbReference>
<evidence type="ECO:0000256" key="5">
    <source>
        <dbReference type="ARBA" id="ARBA00037300"/>
    </source>
</evidence>
<evidence type="ECO:0000256" key="7">
    <source>
        <dbReference type="ARBA" id="ARBA00071400"/>
    </source>
</evidence>
<proteinExistence type="inferred from homology"/>
<dbReference type="Ensembl" id="ENSSLUT00000032060.1">
    <property type="protein sequence ID" value="ENSSLUP00000031067.1"/>
    <property type="gene ID" value="ENSSLUG00000013889.1"/>
</dbReference>
<evidence type="ECO:0000313" key="9">
    <source>
        <dbReference type="Ensembl" id="ENSSLUP00000031067.1"/>
    </source>
</evidence>
<dbReference type="CDD" id="cd09866">
    <property type="entry name" value="PIN_Fcf1-Utp23-H"/>
    <property type="match status" value="1"/>
</dbReference>
<gene>
    <name evidence="9" type="primary">utp23</name>
</gene>
<reference evidence="9" key="2">
    <citation type="submission" date="2025-09" db="UniProtKB">
        <authorList>
            <consortium name="Ensembl"/>
        </authorList>
    </citation>
    <scope>IDENTIFICATION</scope>
</reference>
<feature type="compositionally biased region" description="Basic residues" evidence="8">
    <location>
        <begin position="220"/>
        <end position="229"/>
    </location>
</feature>
<feature type="compositionally biased region" description="Basic residues" evidence="8">
    <location>
        <begin position="255"/>
        <end position="265"/>
    </location>
</feature>
<evidence type="ECO:0000256" key="3">
    <source>
        <dbReference type="ARBA" id="ARBA00022552"/>
    </source>
</evidence>
<comment type="function">
    <text evidence="5">Involved in rRNA-processing and ribosome biogenesis.</text>
</comment>
<dbReference type="SUPFAM" id="SSF88723">
    <property type="entry name" value="PIN domain-like"/>
    <property type="match status" value="1"/>
</dbReference>
<reference evidence="9" key="1">
    <citation type="submission" date="2025-08" db="UniProtKB">
        <authorList>
            <consortium name="Ensembl"/>
        </authorList>
    </citation>
    <scope>IDENTIFICATION</scope>
</reference>
<keyword evidence="10" id="KW-1185">Reference proteome</keyword>
<keyword evidence="4" id="KW-0539">Nucleus</keyword>
<protein>
    <recommendedName>
        <fullName evidence="7">rRNA-processing protein UTP23 homolog</fullName>
    </recommendedName>
</protein>
<keyword evidence="2" id="KW-0690">Ribosome biogenesis</keyword>
<dbReference type="GeneTree" id="ENSGT00940000153117"/>
<sequence length="279" mass="31637">MQVFEETPHQLVPKTEAFSGDGQQHSATMGIKRQKQAKKTISFYKYNFSFREPFQILFDGTFCQAALKNKIQIKEQMPKYLMGEVQLCTTNCALKELETLGKELYGAKIILQRFQVRRCPHFKDPVPASECLLSMLGQTNPHHYFVATQDHTLTAGLKKIPGVPLLYIILNTMVLDKPCQTSLDHVKAVQLGELVSPAQQQSICSLKEEQGISQKDGERRGKKRKRKRSNPNPLSCLKKRKGGPTPPKKTEQGEKRKRIRRKKRRTEGGDMSAPAVTNT</sequence>
<accession>A0A8C9YXT2</accession>
<evidence type="ECO:0000256" key="8">
    <source>
        <dbReference type="SAM" id="MobiDB-lite"/>
    </source>
</evidence>
<evidence type="ECO:0000256" key="2">
    <source>
        <dbReference type="ARBA" id="ARBA00022517"/>
    </source>
</evidence>
<feature type="region of interest" description="Disordered" evidence="8">
    <location>
        <begin position="14"/>
        <end position="33"/>
    </location>
</feature>
<keyword evidence="3" id="KW-0698">rRNA processing</keyword>
<dbReference type="AlphaFoldDB" id="A0A8C9YXT2"/>
<evidence type="ECO:0000313" key="10">
    <source>
        <dbReference type="Proteomes" id="UP000694568"/>
    </source>
</evidence>
<comment type="similarity">
    <text evidence="6">Belongs to the UTP23/FCF1 family. UTP23 subfamily.</text>
</comment>
<dbReference type="Pfam" id="PF04900">
    <property type="entry name" value="Fcf1"/>
    <property type="match status" value="1"/>
</dbReference>
<feature type="region of interest" description="Disordered" evidence="8">
    <location>
        <begin position="206"/>
        <end position="279"/>
    </location>
</feature>
<organism evidence="9 10">
    <name type="scientific">Sander lucioperca</name>
    <name type="common">Pike-perch</name>
    <name type="synonym">Perca lucioperca</name>
    <dbReference type="NCBI Taxonomy" id="283035"/>
    <lineage>
        <taxon>Eukaryota</taxon>
        <taxon>Metazoa</taxon>
        <taxon>Chordata</taxon>
        <taxon>Craniata</taxon>
        <taxon>Vertebrata</taxon>
        <taxon>Euteleostomi</taxon>
        <taxon>Actinopterygii</taxon>
        <taxon>Neopterygii</taxon>
        <taxon>Teleostei</taxon>
        <taxon>Neoteleostei</taxon>
        <taxon>Acanthomorphata</taxon>
        <taxon>Eupercaria</taxon>
        <taxon>Perciformes</taxon>
        <taxon>Percoidei</taxon>
        <taxon>Percidae</taxon>
        <taxon>Luciopercinae</taxon>
        <taxon>Sander</taxon>
    </lineage>
</organism>
<dbReference type="InterPro" id="IPR006984">
    <property type="entry name" value="Fcf1/UTP23"/>
</dbReference>
<dbReference type="InterPro" id="IPR029060">
    <property type="entry name" value="PIN-like_dom_sf"/>
</dbReference>